<dbReference type="Proteomes" id="UP000887575">
    <property type="component" value="Unassembled WGS sequence"/>
</dbReference>
<dbReference type="AlphaFoldDB" id="A0AAF3EZ26"/>
<dbReference type="GO" id="GO:0042026">
    <property type="term" value="P:protein refolding"/>
    <property type="evidence" value="ECO:0007669"/>
    <property type="project" value="TreeGrafter"/>
</dbReference>
<name>A0AAF3EZ26_9BILA</name>
<dbReference type="InterPro" id="IPR008978">
    <property type="entry name" value="HSP20-like_chaperone"/>
</dbReference>
<dbReference type="PANTHER" id="PTHR45640:SF13">
    <property type="entry name" value="HEAT SHOCK PROTEIN 22-RELATED"/>
    <property type="match status" value="1"/>
</dbReference>
<dbReference type="GO" id="GO:0005634">
    <property type="term" value="C:nucleus"/>
    <property type="evidence" value="ECO:0007669"/>
    <property type="project" value="TreeGrafter"/>
</dbReference>
<dbReference type="PANTHER" id="PTHR45640">
    <property type="entry name" value="HEAT SHOCK PROTEIN HSP-12.2-RELATED"/>
    <property type="match status" value="1"/>
</dbReference>
<dbReference type="InterPro" id="IPR002068">
    <property type="entry name" value="A-crystallin/Hsp20_dom"/>
</dbReference>
<evidence type="ECO:0000256" key="1">
    <source>
        <dbReference type="ARBA" id="ARBA00023016"/>
    </source>
</evidence>
<keyword evidence="1" id="KW-0346">Stress response</keyword>
<protein>
    <recommendedName>
        <fullName evidence="5">SHSP domain-containing protein</fullName>
    </recommendedName>
</protein>
<keyword evidence="6" id="KW-1185">Reference proteome</keyword>
<evidence type="ECO:0000256" key="2">
    <source>
        <dbReference type="PROSITE-ProRule" id="PRU00285"/>
    </source>
</evidence>
<reference evidence="7" key="1">
    <citation type="submission" date="2024-02" db="UniProtKB">
        <authorList>
            <consortium name="WormBaseParasite"/>
        </authorList>
    </citation>
    <scope>IDENTIFICATION</scope>
</reference>
<evidence type="ECO:0000259" key="5">
    <source>
        <dbReference type="PROSITE" id="PS01031"/>
    </source>
</evidence>
<evidence type="ECO:0000256" key="4">
    <source>
        <dbReference type="SAM" id="MobiDB-lite"/>
    </source>
</evidence>
<dbReference type="WBParaSite" id="MBELARI_LOCUS19358.2">
    <property type="protein sequence ID" value="MBELARI_LOCUS19358.2"/>
    <property type="gene ID" value="MBELARI_LOCUS19358"/>
</dbReference>
<organism evidence="6 7">
    <name type="scientific">Mesorhabditis belari</name>
    <dbReference type="NCBI Taxonomy" id="2138241"/>
    <lineage>
        <taxon>Eukaryota</taxon>
        <taxon>Metazoa</taxon>
        <taxon>Ecdysozoa</taxon>
        <taxon>Nematoda</taxon>
        <taxon>Chromadorea</taxon>
        <taxon>Rhabditida</taxon>
        <taxon>Rhabditina</taxon>
        <taxon>Rhabditomorpha</taxon>
        <taxon>Rhabditoidea</taxon>
        <taxon>Rhabditidae</taxon>
        <taxon>Mesorhabditinae</taxon>
        <taxon>Mesorhabditis</taxon>
    </lineage>
</organism>
<evidence type="ECO:0000256" key="3">
    <source>
        <dbReference type="RuleBase" id="RU003616"/>
    </source>
</evidence>
<proteinExistence type="inferred from homology"/>
<dbReference type="GO" id="GO:0051082">
    <property type="term" value="F:unfolded protein binding"/>
    <property type="evidence" value="ECO:0007669"/>
    <property type="project" value="TreeGrafter"/>
</dbReference>
<dbReference type="PRINTS" id="PR00299">
    <property type="entry name" value="ACRYSTALLIN"/>
</dbReference>
<dbReference type="GO" id="GO:0005737">
    <property type="term" value="C:cytoplasm"/>
    <property type="evidence" value="ECO:0007669"/>
    <property type="project" value="TreeGrafter"/>
</dbReference>
<evidence type="ECO:0000313" key="6">
    <source>
        <dbReference type="Proteomes" id="UP000887575"/>
    </source>
</evidence>
<dbReference type="Pfam" id="PF00011">
    <property type="entry name" value="HSP20"/>
    <property type="match status" value="1"/>
</dbReference>
<dbReference type="SUPFAM" id="SSF49764">
    <property type="entry name" value="HSP20-like chaperones"/>
    <property type="match status" value="1"/>
</dbReference>
<feature type="region of interest" description="Disordered" evidence="4">
    <location>
        <begin position="179"/>
        <end position="207"/>
    </location>
</feature>
<feature type="compositionally biased region" description="Low complexity" evidence="4">
    <location>
        <begin position="183"/>
        <end position="201"/>
    </location>
</feature>
<feature type="domain" description="SHSP" evidence="5">
    <location>
        <begin position="69"/>
        <end position="182"/>
    </location>
</feature>
<dbReference type="PROSITE" id="PS01031">
    <property type="entry name" value="SHSP"/>
    <property type="match status" value="1"/>
</dbReference>
<sequence>MATFNTQTTYNRTYEKKVIEENPRVVRSGSPFSTQTVLQNLPSIPSIPLPSGFPSFQSFVPSYSSHQSTSSRTVATNVGTLQQSDDSIHLSINVSEYKTEELKVSVIGDFIVIEAKHGERSDELGTIERQFTRKIALPKGCPPESVISSLSSDGILSISAVAPRKKYFQEASPARSIPIKVVATPSAQTSPAPPQQQSSQPSPNPQV</sequence>
<accession>A0AAF3EZ26</accession>
<dbReference type="Gene3D" id="2.60.40.790">
    <property type="match status" value="1"/>
</dbReference>
<dbReference type="GO" id="GO:0009408">
    <property type="term" value="P:response to heat"/>
    <property type="evidence" value="ECO:0007669"/>
    <property type="project" value="TreeGrafter"/>
</dbReference>
<dbReference type="InterPro" id="IPR001436">
    <property type="entry name" value="Alpha-crystallin/sHSP_animal"/>
</dbReference>
<evidence type="ECO:0000313" key="7">
    <source>
        <dbReference type="WBParaSite" id="MBELARI_LOCUS19358.2"/>
    </source>
</evidence>
<dbReference type="CDD" id="cd06526">
    <property type="entry name" value="metazoan_ACD"/>
    <property type="match status" value="1"/>
</dbReference>
<comment type="similarity">
    <text evidence="2 3">Belongs to the small heat shock protein (HSP20) family.</text>
</comment>